<evidence type="ECO:0000313" key="25">
    <source>
        <dbReference type="EMBL" id="CAI8054283.1"/>
    </source>
</evidence>
<keyword evidence="26" id="KW-1185">Reference proteome</keyword>
<dbReference type="EMBL" id="CASHTH010004166">
    <property type="protein sequence ID" value="CAI8054283.1"/>
    <property type="molecule type" value="Genomic_DNA"/>
</dbReference>
<evidence type="ECO:0000256" key="8">
    <source>
        <dbReference type="ARBA" id="ARBA00023242"/>
    </source>
</evidence>
<feature type="domain" description="Nudix hydrolase" evidence="24">
    <location>
        <begin position="9"/>
        <end position="138"/>
    </location>
</feature>
<evidence type="ECO:0000256" key="17">
    <source>
        <dbReference type="ARBA" id="ARBA00030682"/>
    </source>
</evidence>
<comment type="subunit">
    <text evidence="4">Monomer.</text>
</comment>
<evidence type="ECO:0000256" key="12">
    <source>
        <dbReference type="ARBA" id="ARBA00024596"/>
    </source>
</evidence>
<organism evidence="25 26">
    <name type="scientific">Geodia barretti</name>
    <name type="common">Barrett's horny sponge</name>
    <dbReference type="NCBI Taxonomy" id="519541"/>
    <lineage>
        <taxon>Eukaryota</taxon>
        <taxon>Metazoa</taxon>
        <taxon>Porifera</taxon>
        <taxon>Demospongiae</taxon>
        <taxon>Heteroscleromorpha</taxon>
        <taxon>Tetractinellida</taxon>
        <taxon>Astrophorina</taxon>
        <taxon>Geodiidae</taxon>
        <taxon>Geodia</taxon>
    </lineage>
</organism>
<evidence type="ECO:0000256" key="9">
    <source>
        <dbReference type="ARBA" id="ARBA00024448"/>
    </source>
</evidence>
<dbReference type="InterPro" id="IPR020084">
    <property type="entry name" value="NUDIX_hydrolase_CS"/>
</dbReference>
<keyword evidence="6" id="KW-0378">Hydrolase</keyword>
<evidence type="ECO:0000256" key="22">
    <source>
        <dbReference type="ARBA" id="ARBA00049032"/>
    </source>
</evidence>
<evidence type="ECO:0000256" key="6">
    <source>
        <dbReference type="ARBA" id="ARBA00022801"/>
    </source>
</evidence>
<dbReference type="CDD" id="cd03427">
    <property type="entry name" value="NUDIX_MTH1_Nudt1"/>
    <property type="match status" value="1"/>
</dbReference>
<dbReference type="EC" id="3.6.1.56" evidence="13"/>
<dbReference type="Gene3D" id="3.90.79.10">
    <property type="entry name" value="Nucleoside Triphosphate Pyrophosphohydrolase"/>
    <property type="match status" value="1"/>
</dbReference>
<comment type="catalytic activity">
    <reaction evidence="20">
        <text>N(6)-methyl-ATP + H2O = N(6)-methyl-AMP + diphosphate + H(+)</text>
        <dbReference type="Rhea" id="RHEA:67608"/>
        <dbReference type="ChEBI" id="CHEBI:15377"/>
        <dbReference type="ChEBI" id="CHEBI:15378"/>
        <dbReference type="ChEBI" id="CHEBI:33019"/>
        <dbReference type="ChEBI" id="CHEBI:144842"/>
        <dbReference type="ChEBI" id="CHEBI:172873"/>
    </reaction>
    <physiologicalReaction direction="left-to-right" evidence="20">
        <dbReference type="Rhea" id="RHEA:67609"/>
    </physiologicalReaction>
</comment>
<dbReference type="InterPro" id="IPR003563">
    <property type="entry name" value="8ODP"/>
</dbReference>
<evidence type="ECO:0000256" key="10">
    <source>
        <dbReference type="ARBA" id="ARBA00024459"/>
    </source>
</evidence>
<dbReference type="GO" id="GO:0042262">
    <property type="term" value="P:DNA protection"/>
    <property type="evidence" value="ECO:0007669"/>
    <property type="project" value="InterPro"/>
</dbReference>
<keyword evidence="5" id="KW-0479">Metal-binding</keyword>
<comment type="catalytic activity">
    <reaction evidence="11">
        <text>8-oxo-dGTP + H2O = 8-oxo-dGMP + diphosphate + H(+)</text>
        <dbReference type="Rhea" id="RHEA:31575"/>
        <dbReference type="ChEBI" id="CHEBI:15377"/>
        <dbReference type="ChEBI" id="CHEBI:15378"/>
        <dbReference type="ChEBI" id="CHEBI:33019"/>
        <dbReference type="ChEBI" id="CHEBI:63224"/>
        <dbReference type="ChEBI" id="CHEBI:77896"/>
    </reaction>
    <physiologicalReaction direction="left-to-right" evidence="11">
        <dbReference type="Rhea" id="RHEA:31576"/>
    </physiologicalReaction>
</comment>
<protein>
    <recommendedName>
        <fullName evidence="14">Oxidized purine nucleoside triphosphate hydrolase</fullName>
        <ecNumber evidence="13">3.6.1.56</ecNumber>
    </recommendedName>
    <alternativeName>
        <fullName evidence="18">2-hydroxy-dATP diphosphatase</fullName>
    </alternativeName>
    <alternativeName>
        <fullName evidence="17">7,8-dihydro-8-oxoguanine triphosphatase</fullName>
    </alternativeName>
    <alternativeName>
        <fullName evidence="16">8-oxo-dGTPase</fullName>
    </alternativeName>
    <alternativeName>
        <fullName evidence="19">Methylated purine nucleoside triphosphate hydrolase</fullName>
    </alternativeName>
    <alternativeName>
        <fullName evidence="15">Nucleoside diphosphate-linked moiety X motif 1</fullName>
    </alternativeName>
</protein>
<evidence type="ECO:0000256" key="1">
    <source>
        <dbReference type="ARBA" id="ARBA00001946"/>
    </source>
</evidence>
<keyword evidence="7" id="KW-0460">Magnesium</keyword>
<evidence type="ECO:0000256" key="14">
    <source>
        <dbReference type="ARBA" id="ARBA00026218"/>
    </source>
</evidence>
<evidence type="ECO:0000256" key="7">
    <source>
        <dbReference type="ARBA" id="ARBA00022842"/>
    </source>
</evidence>
<dbReference type="InterPro" id="IPR015797">
    <property type="entry name" value="NUDIX_hydrolase-like_dom_sf"/>
</dbReference>
<dbReference type="Pfam" id="PF00293">
    <property type="entry name" value="NUDIX"/>
    <property type="match status" value="1"/>
</dbReference>
<comment type="catalytic activity">
    <reaction evidence="12">
        <text>2-oxo-ATP + H2O = 2-oxo-AMP + diphosphate + H(+)</text>
        <dbReference type="Rhea" id="RHEA:67392"/>
        <dbReference type="ChEBI" id="CHEBI:15377"/>
        <dbReference type="ChEBI" id="CHEBI:15378"/>
        <dbReference type="ChEBI" id="CHEBI:33019"/>
        <dbReference type="ChEBI" id="CHEBI:71395"/>
        <dbReference type="ChEBI" id="CHEBI:172878"/>
    </reaction>
    <physiologicalReaction direction="left-to-right" evidence="12">
        <dbReference type="Rhea" id="RHEA:67393"/>
    </physiologicalReaction>
</comment>
<evidence type="ECO:0000256" key="19">
    <source>
        <dbReference type="ARBA" id="ARBA00032071"/>
    </source>
</evidence>
<comment type="catalytic activity">
    <reaction evidence="10">
        <text>2-oxo-dATP + H2O = 2-oxo-dAMP + diphosphate + H(+)</text>
        <dbReference type="Rhea" id="RHEA:31583"/>
        <dbReference type="ChEBI" id="CHEBI:15377"/>
        <dbReference type="ChEBI" id="CHEBI:15378"/>
        <dbReference type="ChEBI" id="CHEBI:33019"/>
        <dbReference type="ChEBI" id="CHEBI:63212"/>
        <dbReference type="ChEBI" id="CHEBI:77897"/>
        <dbReference type="EC" id="3.6.1.56"/>
    </reaction>
    <physiologicalReaction direction="left-to-right" evidence="10">
        <dbReference type="Rhea" id="RHEA:31584"/>
    </physiologicalReaction>
</comment>
<comment type="catalytic activity">
    <reaction evidence="9">
        <text>8-oxo-dATP + H2O = 8-oxo-dAMP + diphosphate + H(+)</text>
        <dbReference type="Rhea" id="RHEA:65396"/>
        <dbReference type="ChEBI" id="CHEBI:15377"/>
        <dbReference type="ChEBI" id="CHEBI:15378"/>
        <dbReference type="ChEBI" id="CHEBI:33019"/>
        <dbReference type="ChEBI" id="CHEBI:71361"/>
        <dbReference type="ChEBI" id="CHEBI:172871"/>
    </reaction>
    <physiologicalReaction direction="left-to-right" evidence="9">
        <dbReference type="Rhea" id="RHEA:65397"/>
    </physiologicalReaction>
</comment>
<dbReference type="GO" id="GO:0008828">
    <property type="term" value="F:dATP diphosphatase activity"/>
    <property type="evidence" value="ECO:0007669"/>
    <property type="project" value="UniProtKB-EC"/>
</dbReference>
<evidence type="ECO:0000256" key="2">
    <source>
        <dbReference type="ARBA" id="ARBA00004123"/>
    </source>
</evidence>
<evidence type="ECO:0000256" key="15">
    <source>
        <dbReference type="ARBA" id="ARBA00029673"/>
    </source>
</evidence>
<comment type="similarity">
    <text evidence="3">Belongs to the Nudix hydrolase family.</text>
</comment>
<dbReference type="AlphaFoldDB" id="A0AA35TTP1"/>
<dbReference type="PANTHER" id="PTHR43758:SF2">
    <property type="entry name" value="OXIDIZED PURINE NUCLEOSIDE TRIPHOSPHATE HYDROLASE"/>
    <property type="match status" value="1"/>
</dbReference>
<evidence type="ECO:0000256" key="18">
    <source>
        <dbReference type="ARBA" id="ARBA00031927"/>
    </source>
</evidence>
<dbReference type="GO" id="GO:0008413">
    <property type="term" value="F:8-oxo-7,8-dihydroguanosine triphosphate pyrophosphatase activity"/>
    <property type="evidence" value="ECO:0007669"/>
    <property type="project" value="InterPro"/>
</dbReference>
<keyword evidence="8" id="KW-0539">Nucleus</keyword>
<evidence type="ECO:0000256" key="5">
    <source>
        <dbReference type="ARBA" id="ARBA00022723"/>
    </source>
</evidence>
<evidence type="ECO:0000256" key="3">
    <source>
        <dbReference type="ARBA" id="ARBA00005582"/>
    </source>
</evidence>
<evidence type="ECO:0000256" key="4">
    <source>
        <dbReference type="ARBA" id="ARBA00011245"/>
    </source>
</evidence>
<evidence type="ECO:0000259" key="24">
    <source>
        <dbReference type="PROSITE" id="PS51462"/>
    </source>
</evidence>
<evidence type="ECO:0000256" key="20">
    <source>
        <dbReference type="ARBA" id="ARBA00048002"/>
    </source>
</evidence>
<evidence type="ECO:0000256" key="13">
    <source>
        <dbReference type="ARBA" id="ARBA00026103"/>
    </source>
</evidence>
<evidence type="ECO:0000256" key="11">
    <source>
        <dbReference type="ARBA" id="ARBA00024486"/>
    </source>
</evidence>
<evidence type="ECO:0000256" key="23">
    <source>
        <dbReference type="ARBA" id="ARBA00053094"/>
    </source>
</evidence>
<dbReference type="GO" id="GO:0046872">
    <property type="term" value="F:metal ion binding"/>
    <property type="evidence" value="ECO:0007669"/>
    <property type="project" value="UniProtKB-KW"/>
</dbReference>
<accession>A0AA35TTP1</accession>
<comment type="catalytic activity">
    <reaction evidence="22">
        <text>N(6)-methyl-dATP + H2O = N(6)-methyl-dAMP + diphosphate + H(+)</text>
        <dbReference type="Rhea" id="RHEA:67604"/>
        <dbReference type="ChEBI" id="CHEBI:15377"/>
        <dbReference type="ChEBI" id="CHEBI:15378"/>
        <dbReference type="ChEBI" id="CHEBI:33019"/>
        <dbReference type="ChEBI" id="CHEBI:169976"/>
        <dbReference type="ChEBI" id="CHEBI:172872"/>
    </reaction>
    <physiologicalReaction direction="left-to-right" evidence="22">
        <dbReference type="Rhea" id="RHEA:67605"/>
    </physiologicalReaction>
</comment>
<comment type="cofactor">
    <cofactor evidence="1">
        <name>Mg(2+)</name>
        <dbReference type="ChEBI" id="CHEBI:18420"/>
    </cofactor>
</comment>
<dbReference type="PROSITE" id="PS51462">
    <property type="entry name" value="NUDIX"/>
    <property type="match status" value="1"/>
</dbReference>
<dbReference type="InterPro" id="IPR000086">
    <property type="entry name" value="NUDIX_hydrolase_dom"/>
</dbReference>
<dbReference type="PROSITE" id="PS00893">
    <property type="entry name" value="NUDIX_BOX"/>
    <property type="match status" value="1"/>
</dbReference>
<dbReference type="GO" id="GO:0005634">
    <property type="term" value="C:nucleus"/>
    <property type="evidence" value="ECO:0007669"/>
    <property type="project" value="UniProtKB-SubCell"/>
</dbReference>
<reference evidence="25" key="1">
    <citation type="submission" date="2023-03" db="EMBL/GenBank/DDBJ databases">
        <authorList>
            <person name="Steffen K."/>
            <person name="Cardenas P."/>
        </authorList>
    </citation>
    <scope>NUCLEOTIDE SEQUENCE</scope>
</reference>
<comment type="function">
    <text evidence="23">Oxidized purine nucleoside triphosphate hydrolase which is a prominent sanitizer of the oxidized nucleotide pool. Catalyzes the hydrolysis of 2-oxo-dATP (2-hydroxy-dATP) into 2-oxo-dAMP. Also has a significant hydrolase activity toward 2-oxo-ATP, 8-oxo-dGTP and 8-oxo-dATP. Through the hydrolysis of oxidized purine nucleoside triphosphates, prevents their incorporation into DNA and the subsequent transversions A:T to C:G and G:C to T:A. Also catalyzes the hydrolysis of methylated purine nucleoside triphosphate preventing their integration into DNA. Through this antimutagenic activity protects cells from oxidative stress.</text>
</comment>
<sequence>MSSAVPRPANKLLTLVFLLRTQPTPQVLLGYKKRGFAHGRWNGFGGKVEPNETIREAAVREMKEESGLLVSNLDEMGVLLFEFVDDPQIWEVHIFRTTHFSGEMTETEEMRPQWFDQCAVPFDQMWPDDKLWYPFVFNNKYFDGYFKFEGLSTILEQRLMEREGPCQSNALE</sequence>
<dbReference type="Proteomes" id="UP001174909">
    <property type="component" value="Unassembled WGS sequence"/>
</dbReference>
<comment type="caution">
    <text evidence="25">The sequence shown here is derived from an EMBL/GenBank/DDBJ whole genome shotgun (WGS) entry which is preliminary data.</text>
</comment>
<dbReference type="GO" id="GO:0005737">
    <property type="term" value="C:cytoplasm"/>
    <property type="evidence" value="ECO:0007669"/>
    <property type="project" value="TreeGrafter"/>
</dbReference>
<dbReference type="SUPFAM" id="SSF55811">
    <property type="entry name" value="Nudix"/>
    <property type="match status" value="1"/>
</dbReference>
<proteinExistence type="inferred from homology"/>
<dbReference type="PANTHER" id="PTHR43758">
    <property type="entry name" value="7,8-DIHYDRO-8-OXOGUANINE TRIPHOSPHATASE"/>
    <property type="match status" value="1"/>
</dbReference>
<evidence type="ECO:0000313" key="26">
    <source>
        <dbReference type="Proteomes" id="UP001174909"/>
    </source>
</evidence>
<name>A0AA35TTP1_GEOBA</name>
<comment type="catalytic activity">
    <reaction evidence="21">
        <text>O(6)-methyl-dGTP + H2O = O(6)-methyl-dGMP + diphosphate + H(+)</text>
        <dbReference type="Rhea" id="RHEA:67600"/>
        <dbReference type="ChEBI" id="CHEBI:15377"/>
        <dbReference type="ChEBI" id="CHEBI:15378"/>
        <dbReference type="ChEBI" id="CHEBI:33019"/>
        <dbReference type="ChEBI" id="CHEBI:169974"/>
        <dbReference type="ChEBI" id="CHEBI:169975"/>
    </reaction>
    <physiologicalReaction direction="left-to-right" evidence="21">
        <dbReference type="Rhea" id="RHEA:67601"/>
    </physiologicalReaction>
</comment>
<evidence type="ECO:0000256" key="16">
    <source>
        <dbReference type="ARBA" id="ARBA00030634"/>
    </source>
</evidence>
<gene>
    <name evidence="25" type="ORF">GBAR_LOCUS29648</name>
</gene>
<evidence type="ECO:0000256" key="21">
    <source>
        <dbReference type="ARBA" id="ARBA00048894"/>
    </source>
</evidence>
<comment type="subcellular location">
    <subcellularLocation>
        <location evidence="2">Nucleus</location>
    </subcellularLocation>
</comment>
<dbReference type="PRINTS" id="PR01403">
    <property type="entry name" value="8OXTPHPHTASE"/>
</dbReference>